<gene>
    <name evidence="4" type="ORF">FDP41_002285</name>
</gene>
<keyword evidence="1" id="KW-0479">Metal-binding</keyword>
<sequence length="386" mass="43203">MSARTNPPQEVQPPPPSETTSHSDRVSSIILPAWMIGNRYGLSSSSSHALRTRRKKRPSSHTAKHNNGEEESHRNVDSNTSSNRKHKQPVKQLTCENCKTVETPVWRKGSNGEPLCNKCGLYELRHGRSRLLEFDSIREFRKRKQESECDHTCHTFKSASSMRSGGDPHSEHLECMPTSQKKTKYQSVTNVPMLTTRNSPKDQVPSSVNNNNYGNGDSCSTVSFESQSLLRLKQQLEEAIQKYPEVVCTLISLVQKHVLPQYLSKHVDQQQQVSTTTTTNTLHSNALHPSSTTSFLHASSLDPLVNHSNVLNLSTSLTSDDRQSDRGLFSPIVVDLTHCSSTSESSSYHSGHSSTLESNDEEEENDETSWDFSLEFSDDCETNDSL</sequence>
<evidence type="ECO:0000259" key="3">
    <source>
        <dbReference type="PROSITE" id="PS50114"/>
    </source>
</evidence>
<organism evidence="4 5">
    <name type="scientific">Naegleria fowleri</name>
    <name type="common">Brain eating amoeba</name>
    <dbReference type="NCBI Taxonomy" id="5763"/>
    <lineage>
        <taxon>Eukaryota</taxon>
        <taxon>Discoba</taxon>
        <taxon>Heterolobosea</taxon>
        <taxon>Tetramitia</taxon>
        <taxon>Eutetramitia</taxon>
        <taxon>Vahlkampfiidae</taxon>
        <taxon>Naegleria</taxon>
    </lineage>
</organism>
<dbReference type="InterPro" id="IPR000679">
    <property type="entry name" value="Znf_GATA"/>
</dbReference>
<dbReference type="VEuPathDB" id="AmoebaDB:FDP41_002285"/>
<feature type="compositionally biased region" description="Acidic residues" evidence="2">
    <location>
        <begin position="358"/>
        <end position="369"/>
    </location>
</feature>
<dbReference type="VEuPathDB" id="AmoebaDB:NF0103660"/>
<dbReference type="Gene3D" id="3.30.50.10">
    <property type="entry name" value="Erythroid Transcription Factor GATA-1, subunit A"/>
    <property type="match status" value="1"/>
</dbReference>
<dbReference type="EMBL" id="VFQX01000029">
    <property type="protein sequence ID" value="KAF0978465.1"/>
    <property type="molecule type" value="Genomic_DNA"/>
</dbReference>
<feature type="region of interest" description="Disordered" evidence="2">
    <location>
        <begin position="342"/>
        <end position="386"/>
    </location>
</feature>
<feature type="compositionally biased region" description="Basic residues" evidence="2">
    <location>
        <begin position="50"/>
        <end position="64"/>
    </location>
</feature>
<evidence type="ECO:0000256" key="2">
    <source>
        <dbReference type="SAM" id="MobiDB-lite"/>
    </source>
</evidence>
<name>A0A6A5BYP5_NAEFO</name>
<dbReference type="PRINTS" id="PR00619">
    <property type="entry name" value="GATAZNFINGER"/>
</dbReference>
<dbReference type="OrthoDB" id="515401at2759"/>
<feature type="compositionally biased region" description="Low complexity" evidence="2">
    <location>
        <begin position="342"/>
        <end position="357"/>
    </location>
</feature>
<dbReference type="PROSITE" id="PS50114">
    <property type="entry name" value="GATA_ZN_FINGER_2"/>
    <property type="match status" value="1"/>
</dbReference>
<dbReference type="GO" id="GO:0043565">
    <property type="term" value="F:sequence-specific DNA binding"/>
    <property type="evidence" value="ECO:0007669"/>
    <property type="project" value="InterPro"/>
</dbReference>
<dbReference type="VEuPathDB" id="AmoebaDB:NfTy_042790"/>
<keyword evidence="1" id="KW-0863">Zinc-finger</keyword>
<feature type="compositionally biased region" description="Basic and acidic residues" evidence="2">
    <location>
        <begin position="66"/>
        <end position="76"/>
    </location>
</feature>
<comment type="caution">
    <text evidence="4">The sequence shown here is derived from an EMBL/GenBank/DDBJ whole genome shotgun (WGS) entry which is preliminary data.</text>
</comment>
<dbReference type="GeneID" id="68109503"/>
<evidence type="ECO:0000256" key="1">
    <source>
        <dbReference type="PROSITE-ProRule" id="PRU00094"/>
    </source>
</evidence>
<feature type="domain" description="GATA-type" evidence="3">
    <location>
        <begin position="89"/>
        <end position="143"/>
    </location>
</feature>
<feature type="compositionally biased region" description="Acidic residues" evidence="2">
    <location>
        <begin position="376"/>
        <end position="386"/>
    </location>
</feature>
<dbReference type="GO" id="GO:0008270">
    <property type="term" value="F:zinc ion binding"/>
    <property type="evidence" value="ECO:0007669"/>
    <property type="project" value="UniProtKB-KW"/>
</dbReference>
<dbReference type="Pfam" id="PF00320">
    <property type="entry name" value="GATA"/>
    <property type="match status" value="1"/>
</dbReference>
<dbReference type="InterPro" id="IPR013088">
    <property type="entry name" value="Znf_NHR/GATA"/>
</dbReference>
<dbReference type="RefSeq" id="XP_044563178.1">
    <property type="nucleotide sequence ID" value="XM_044705462.1"/>
</dbReference>
<dbReference type="SMART" id="SM00401">
    <property type="entry name" value="ZnF_GATA"/>
    <property type="match status" value="1"/>
</dbReference>
<dbReference type="GO" id="GO:0006355">
    <property type="term" value="P:regulation of DNA-templated transcription"/>
    <property type="evidence" value="ECO:0007669"/>
    <property type="project" value="InterPro"/>
</dbReference>
<protein>
    <recommendedName>
        <fullName evidence="3">GATA-type domain-containing protein</fullName>
    </recommendedName>
</protein>
<accession>A0A6A5BYP5</accession>
<reference evidence="4 5" key="1">
    <citation type="journal article" date="2019" name="Sci. Rep.">
        <title>Nanopore sequencing improves the draft genome of the human pathogenic amoeba Naegleria fowleri.</title>
        <authorList>
            <person name="Liechti N."/>
            <person name="Schurch N."/>
            <person name="Bruggmann R."/>
            <person name="Wittwer M."/>
        </authorList>
    </citation>
    <scope>NUCLEOTIDE SEQUENCE [LARGE SCALE GENOMIC DNA]</scope>
    <source>
        <strain evidence="4 5">ATCC 30894</strain>
    </source>
</reference>
<feature type="region of interest" description="Disordered" evidence="2">
    <location>
        <begin position="40"/>
        <end position="91"/>
    </location>
</feature>
<evidence type="ECO:0000313" key="4">
    <source>
        <dbReference type="EMBL" id="KAF0978465.1"/>
    </source>
</evidence>
<proteinExistence type="predicted"/>
<keyword evidence="5" id="KW-1185">Reference proteome</keyword>
<dbReference type="SUPFAM" id="SSF57716">
    <property type="entry name" value="Glucocorticoid receptor-like (DNA-binding domain)"/>
    <property type="match status" value="1"/>
</dbReference>
<dbReference type="Proteomes" id="UP000444721">
    <property type="component" value="Unassembled WGS sequence"/>
</dbReference>
<dbReference type="CDD" id="cd00202">
    <property type="entry name" value="ZnF_GATA"/>
    <property type="match status" value="1"/>
</dbReference>
<keyword evidence="1" id="KW-0862">Zinc</keyword>
<feature type="region of interest" description="Disordered" evidence="2">
    <location>
        <begin position="1"/>
        <end position="26"/>
    </location>
</feature>
<evidence type="ECO:0000313" key="5">
    <source>
        <dbReference type="Proteomes" id="UP000444721"/>
    </source>
</evidence>
<feature type="region of interest" description="Disordered" evidence="2">
    <location>
        <begin position="158"/>
        <end position="182"/>
    </location>
</feature>
<dbReference type="AlphaFoldDB" id="A0A6A5BYP5"/>